<evidence type="ECO:0000256" key="1">
    <source>
        <dbReference type="ARBA" id="ARBA00011975"/>
    </source>
</evidence>
<dbReference type="SUPFAM" id="SSF53335">
    <property type="entry name" value="S-adenosyl-L-methionine-dependent methyltransferases"/>
    <property type="match status" value="1"/>
</dbReference>
<protein>
    <recommendedName>
        <fullName evidence="1">DNA (cytosine-5-)-methyltransferase</fullName>
        <ecNumber evidence="1">2.1.1.37</ecNumber>
    </recommendedName>
</protein>
<reference evidence="7" key="3">
    <citation type="journal article" date="2010" name="Genome Res.">
        <title>Population genomic sequencing of Coccidioides fungi reveals recent hybridization and transposon control.</title>
        <authorList>
            <person name="Neafsey D.E."/>
            <person name="Barker B.M."/>
            <person name="Sharpton T.J."/>
            <person name="Stajich J.E."/>
            <person name="Park D.J."/>
            <person name="Whiston E."/>
            <person name="Hung C.-Y."/>
            <person name="McMahan C."/>
            <person name="White J."/>
            <person name="Sykes S."/>
            <person name="Heiman D."/>
            <person name="Young S."/>
            <person name="Zeng Q."/>
            <person name="Abouelleil A."/>
            <person name="Aftuck L."/>
            <person name="Bessette D."/>
            <person name="Brown A."/>
            <person name="FitzGerald M."/>
            <person name="Lui A."/>
            <person name="Macdonald J.P."/>
            <person name="Priest M."/>
            <person name="Orbach M.J."/>
            <person name="Galgiani J.N."/>
            <person name="Kirkland T.N."/>
            <person name="Cole G.T."/>
            <person name="Birren B.W."/>
            <person name="Henn M.R."/>
            <person name="Taylor J.W."/>
            <person name="Rounsley S.D."/>
        </authorList>
    </citation>
    <scope>NUCLEOTIDE SEQUENCE [LARGE SCALE GENOMIC DNA]</scope>
    <source>
        <strain evidence="7">RMSCC 3488</strain>
    </source>
</reference>
<dbReference type="InterPro" id="IPR050390">
    <property type="entry name" value="C5-Methyltransferase"/>
</dbReference>
<dbReference type="OrthoDB" id="414133at2759"/>
<name>A0A0J6FQR7_COCPO</name>
<dbReference type="GO" id="GO:0003677">
    <property type="term" value="F:DNA binding"/>
    <property type="evidence" value="ECO:0007669"/>
    <property type="project" value="TreeGrafter"/>
</dbReference>
<dbReference type="Gene3D" id="3.40.50.150">
    <property type="entry name" value="Vaccinia Virus protein VP39"/>
    <property type="match status" value="1"/>
</dbReference>
<evidence type="ECO:0000313" key="7">
    <source>
        <dbReference type="Proteomes" id="UP000054567"/>
    </source>
</evidence>
<sequence length="607" mass="68670">MAFDHGDPIIIDDDDASSETLRGDFRIEDVFNLDDFMADDDFEDYLTTLSANATNPIRHQARSTLLGLTQRRDQIPEIQIRGKTYKRGKSVELNDATFLRIHEVLRDASGEIFLRGQRFQRLEHMDSLVPDRMNEVCWTIDLNLQEMDNGDGFEEVSVNEIKGLRIIRLTNHPYTKMNIGTTPGGFQTNEECRREGLLFCRVKYIRIWSKSRKPRITEEALVFLEKDECDPGFSTEPVALRHDWRGLTELGGSHKLPFIDLTGSNERRTKYTFGDGFCGAGGVSRGALQAGLHVRWGFDKCPKAMDTYRLNFRTAVGETCEVVHFLTNETKDIMVDIMHFSPPCQTFSPAKTVAASTDQANEACIFSARELLLRVKPRIATMEETSGLQERHKEFLYATIHTFVDLGYSIRWKLLSCEDYGVPQQRKRLVMIGAGPGEPLPPFPKPTHGPPGSNLLPHRTILDAIGDIPENAPDHDPERAYFRNITKPAFPPRSFAKTITCNGGDNFHPSGTRGYTHREAACLQTFPMEHRFCGVGVLKQIGNAVPPMLAKAVFREIIKDLERHDWRFGGYQLLHVCWPIYDSSRAISVTIFTGIRLVSGKGKEFGI</sequence>
<organism evidence="6 7">
    <name type="scientific">Coccidioides posadasii RMSCC 3488</name>
    <dbReference type="NCBI Taxonomy" id="454284"/>
    <lineage>
        <taxon>Eukaryota</taxon>
        <taxon>Fungi</taxon>
        <taxon>Dikarya</taxon>
        <taxon>Ascomycota</taxon>
        <taxon>Pezizomycotina</taxon>
        <taxon>Eurotiomycetes</taxon>
        <taxon>Eurotiomycetidae</taxon>
        <taxon>Onygenales</taxon>
        <taxon>Onygenaceae</taxon>
        <taxon>Coccidioides</taxon>
    </lineage>
</organism>
<reference evidence="6 7" key="1">
    <citation type="submission" date="2007-06" db="EMBL/GenBank/DDBJ databases">
        <title>The Genome Sequence of Coccidioides posadasii RMSCC_3488.</title>
        <authorList>
            <consortium name="Coccidioides Genome Resources Consortium"/>
            <consortium name="The Broad Institute Genome Sequencing Platform"/>
            <person name="Henn M.R."/>
            <person name="Sykes S."/>
            <person name="Young S."/>
            <person name="Jaffe D."/>
            <person name="Berlin A."/>
            <person name="Alvarez P."/>
            <person name="Butler J."/>
            <person name="Gnerre S."/>
            <person name="Grabherr M."/>
            <person name="Mauceli E."/>
            <person name="Brockman W."/>
            <person name="Kodira C."/>
            <person name="Alvarado L."/>
            <person name="Zeng Q."/>
            <person name="Crawford M."/>
            <person name="Antoine C."/>
            <person name="Devon K."/>
            <person name="Galgiani J."/>
            <person name="Orsborn K."/>
            <person name="Lewis M.L."/>
            <person name="Nusbaum C."/>
            <person name="Galagan J."/>
            <person name="Birren B."/>
        </authorList>
    </citation>
    <scope>NUCLEOTIDE SEQUENCE [LARGE SCALE GENOMIC DNA]</scope>
    <source>
        <strain evidence="6 7">RMSCC 3488</strain>
    </source>
</reference>
<keyword evidence="2 5" id="KW-0489">Methyltransferase</keyword>
<evidence type="ECO:0000256" key="5">
    <source>
        <dbReference type="PROSITE-ProRule" id="PRU01016"/>
    </source>
</evidence>
<dbReference type="PANTHER" id="PTHR10629">
    <property type="entry name" value="CYTOSINE-SPECIFIC METHYLTRANSFERASE"/>
    <property type="match status" value="1"/>
</dbReference>
<dbReference type="GO" id="GO:0032259">
    <property type="term" value="P:methylation"/>
    <property type="evidence" value="ECO:0007669"/>
    <property type="project" value="UniProtKB-KW"/>
</dbReference>
<dbReference type="InterPro" id="IPR029063">
    <property type="entry name" value="SAM-dependent_MTases_sf"/>
</dbReference>
<dbReference type="Pfam" id="PF00145">
    <property type="entry name" value="DNA_methylase"/>
    <property type="match status" value="2"/>
</dbReference>
<dbReference type="EMBL" id="DS268113">
    <property type="protein sequence ID" value="KMM71359.1"/>
    <property type="molecule type" value="Genomic_DNA"/>
</dbReference>
<reference evidence="7" key="2">
    <citation type="journal article" date="2009" name="Genome Res.">
        <title>Comparative genomic analyses of the human fungal pathogens Coccidioides and their relatives.</title>
        <authorList>
            <person name="Sharpton T.J."/>
            <person name="Stajich J.E."/>
            <person name="Rounsley S.D."/>
            <person name="Gardner M.J."/>
            <person name="Wortman J.R."/>
            <person name="Jordar V.S."/>
            <person name="Maiti R."/>
            <person name="Kodira C.D."/>
            <person name="Neafsey D.E."/>
            <person name="Zeng Q."/>
            <person name="Hung C.-Y."/>
            <person name="McMahan C."/>
            <person name="Muszewska A."/>
            <person name="Grynberg M."/>
            <person name="Mandel M.A."/>
            <person name="Kellner E.M."/>
            <person name="Barker B.M."/>
            <person name="Galgiani J.N."/>
            <person name="Orbach M.J."/>
            <person name="Kirkland T.N."/>
            <person name="Cole G.T."/>
            <person name="Henn M.R."/>
            <person name="Birren B.W."/>
            <person name="Taylor J.W."/>
        </authorList>
    </citation>
    <scope>NUCLEOTIDE SEQUENCE [LARGE SCALE GENOMIC DNA]</scope>
    <source>
        <strain evidence="7">RMSCC 3488</strain>
    </source>
</reference>
<dbReference type="InterPro" id="IPR001525">
    <property type="entry name" value="C5_MeTfrase"/>
</dbReference>
<accession>A0A0J6FQR7</accession>
<dbReference type="PANTHER" id="PTHR10629:SF52">
    <property type="entry name" value="DNA (CYTOSINE-5)-METHYLTRANSFERASE 1"/>
    <property type="match status" value="1"/>
</dbReference>
<comment type="similarity">
    <text evidence="5">Belongs to the class I-like SAM-binding methyltransferase superfamily. C5-methyltransferase family.</text>
</comment>
<dbReference type="PROSITE" id="PS00095">
    <property type="entry name" value="C5_MTASE_2"/>
    <property type="match status" value="1"/>
</dbReference>
<dbReference type="GO" id="GO:0044027">
    <property type="term" value="P:negative regulation of gene expression via chromosomal CpG island methylation"/>
    <property type="evidence" value="ECO:0007669"/>
    <property type="project" value="TreeGrafter"/>
</dbReference>
<dbReference type="PROSITE" id="PS51679">
    <property type="entry name" value="SAM_MT_C5"/>
    <property type="match status" value="1"/>
</dbReference>
<dbReference type="PRINTS" id="PR00105">
    <property type="entry name" value="C5METTRFRASE"/>
</dbReference>
<dbReference type="VEuPathDB" id="FungiDB:CPAG_07666"/>
<dbReference type="Gene3D" id="3.90.120.10">
    <property type="entry name" value="DNA Methylase, subunit A, domain 2"/>
    <property type="match status" value="1"/>
</dbReference>
<dbReference type="EC" id="2.1.1.37" evidence="1"/>
<evidence type="ECO:0000313" key="6">
    <source>
        <dbReference type="EMBL" id="KMM71359.1"/>
    </source>
</evidence>
<evidence type="ECO:0000256" key="3">
    <source>
        <dbReference type="ARBA" id="ARBA00022679"/>
    </source>
</evidence>
<dbReference type="InterPro" id="IPR031303">
    <property type="entry name" value="C5_meth_CS"/>
</dbReference>
<gene>
    <name evidence="6" type="ORF">CPAG_07666</name>
</gene>
<keyword evidence="3 5" id="KW-0808">Transferase</keyword>
<proteinExistence type="inferred from homology"/>
<dbReference type="AlphaFoldDB" id="A0A0J6FQR7"/>
<dbReference type="Proteomes" id="UP000054567">
    <property type="component" value="Unassembled WGS sequence"/>
</dbReference>
<evidence type="ECO:0000256" key="4">
    <source>
        <dbReference type="ARBA" id="ARBA00022691"/>
    </source>
</evidence>
<dbReference type="GO" id="GO:0003886">
    <property type="term" value="F:DNA (cytosine-5-)-methyltransferase activity"/>
    <property type="evidence" value="ECO:0007669"/>
    <property type="project" value="UniProtKB-EC"/>
</dbReference>
<keyword evidence="4 5" id="KW-0949">S-adenosyl-L-methionine</keyword>
<dbReference type="GO" id="GO:0005634">
    <property type="term" value="C:nucleus"/>
    <property type="evidence" value="ECO:0007669"/>
    <property type="project" value="TreeGrafter"/>
</dbReference>
<feature type="active site" evidence="5">
    <location>
        <position position="344"/>
    </location>
</feature>
<evidence type="ECO:0000256" key="2">
    <source>
        <dbReference type="ARBA" id="ARBA00022603"/>
    </source>
</evidence>